<keyword evidence="3" id="KW-1185">Reference proteome</keyword>
<organism evidence="2 3">
    <name type="scientific">Spirosoma montaniterrae</name>
    <dbReference type="NCBI Taxonomy" id="1178516"/>
    <lineage>
        <taxon>Bacteria</taxon>
        <taxon>Pseudomonadati</taxon>
        <taxon>Bacteroidota</taxon>
        <taxon>Cytophagia</taxon>
        <taxon>Cytophagales</taxon>
        <taxon>Cytophagaceae</taxon>
        <taxon>Spirosoma</taxon>
    </lineage>
</organism>
<dbReference type="EMBL" id="CP014263">
    <property type="protein sequence ID" value="AQG81544.1"/>
    <property type="molecule type" value="Genomic_DNA"/>
</dbReference>
<dbReference type="GO" id="GO:0016491">
    <property type="term" value="F:oxidoreductase activity"/>
    <property type="evidence" value="ECO:0007669"/>
    <property type="project" value="UniProtKB-KW"/>
</dbReference>
<dbReference type="PRINTS" id="PR00081">
    <property type="entry name" value="GDHRDH"/>
</dbReference>
<dbReference type="Gene3D" id="3.40.50.720">
    <property type="entry name" value="NAD(P)-binding Rossmann-like Domain"/>
    <property type="match status" value="1"/>
</dbReference>
<dbReference type="RefSeq" id="WP_077133006.1">
    <property type="nucleotide sequence ID" value="NZ_CP014263.1"/>
</dbReference>
<dbReference type="Proteomes" id="UP000187941">
    <property type="component" value="Chromosome"/>
</dbReference>
<dbReference type="AlphaFoldDB" id="A0A1P9X1P1"/>
<proteinExistence type="predicted"/>
<evidence type="ECO:0008006" key="4">
    <source>
        <dbReference type="Google" id="ProtNLM"/>
    </source>
</evidence>
<evidence type="ECO:0000256" key="1">
    <source>
        <dbReference type="ARBA" id="ARBA00023002"/>
    </source>
</evidence>
<evidence type="ECO:0000313" key="3">
    <source>
        <dbReference type="Proteomes" id="UP000187941"/>
    </source>
</evidence>
<dbReference type="Pfam" id="PF00106">
    <property type="entry name" value="adh_short"/>
    <property type="match status" value="1"/>
</dbReference>
<reference evidence="2 3" key="1">
    <citation type="submission" date="2016-01" db="EMBL/GenBank/DDBJ databases">
        <authorList>
            <person name="Oliw E.H."/>
        </authorList>
    </citation>
    <scope>NUCLEOTIDE SEQUENCE [LARGE SCALE GENOMIC DNA]</scope>
    <source>
        <strain evidence="2 3">DY10</strain>
    </source>
</reference>
<dbReference type="PANTHER" id="PTHR43157:SF31">
    <property type="entry name" value="PHOSPHATIDYLINOSITOL-GLYCAN BIOSYNTHESIS CLASS F PROTEIN"/>
    <property type="match status" value="1"/>
</dbReference>
<sequence length="285" mass="31371">MKTILITGATEGVGKATAHALAGQGHRLILHGRNAGKLKATLAELKAATGNPNLTTLVADLSSLNAVRQLADTIRRDYNQIDVLINNAGAMFSQRTVSSDGFEMMIAVNYFATVVLTENLLPLLKATPGSRIVILSSVGYKQAKPNFDDFFAERNYAMQRDYFNSKLYCLYYALDLAERLRNSGVTVNAVHPGGVRTQLARDFKGPMKWLFSAMMPLFFVSPEQGAETSVYVATAPELNTVTGRYFTKRSEETLKPIGTNAAYRQKLWALTEQYIGQFLVGAQEI</sequence>
<gene>
    <name evidence="2" type="ORF">AWR27_20835</name>
</gene>
<dbReference type="PANTHER" id="PTHR43157">
    <property type="entry name" value="PHOSPHATIDYLINOSITOL-GLYCAN BIOSYNTHESIS CLASS F PROTEIN-RELATED"/>
    <property type="match status" value="1"/>
</dbReference>
<dbReference type="SUPFAM" id="SSF51735">
    <property type="entry name" value="NAD(P)-binding Rossmann-fold domains"/>
    <property type="match status" value="1"/>
</dbReference>
<dbReference type="CDD" id="cd05327">
    <property type="entry name" value="retinol-DH_like_SDR_c_like"/>
    <property type="match status" value="1"/>
</dbReference>
<dbReference type="InterPro" id="IPR036291">
    <property type="entry name" value="NAD(P)-bd_dom_sf"/>
</dbReference>
<keyword evidence="1" id="KW-0560">Oxidoreductase</keyword>
<dbReference type="OrthoDB" id="597510at2"/>
<dbReference type="STRING" id="1178516.AWR27_20835"/>
<name>A0A1P9X1P1_9BACT</name>
<accession>A0A1P9X1P1</accession>
<evidence type="ECO:0000313" key="2">
    <source>
        <dbReference type="EMBL" id="AQG81544.1"/>
    </source>
</evidence>
<dbReference type="KEGG" id="smon:AWR27_20835"/>
<protein>
    <recommendedName>
        <fullName evidence="4">Short-chain dehydrogenase</fullName>
    </recommendedName>
</protein>
<dbReference type="InterPro" id="IPR002347">
    <property type="entry name" value="SDR_fam"/>
</dbReference>